<dbReference type="Gene3D" id="3.50.50.60">
    <property type="entry name" value="FAD/NAD(P)-binding domain"/>
    <property type="match status" value="2"/>
</dbReference>
<dbReference type="Pfam" id="PF07992">
    <property type="entry name" value="Pyr_redox_2"/>
    <property type="match status" value="1"/>
</dbReference>
<dbReference type="PANTHER" id="PTHR43429">
    <property type="entry name" value="PYRIDINE NUCLEOTIDE-DISULFIDE OXIDOREDUCTASE DOMAIN-CONTAINING"/>
    <property type="match status" value="1"/>
</dbReference>
<keyword evidence="2" id="KW-0285">Flavoprotein</keyword>
<dbReference type="InterPro" id="IPR016156">
    <property type="entry name" value="FAD/NAD-linked_Rdtase_dimer_sf"/>
</dbReference>
<dbReference type="InterPro" id="IPR023753">
    <property type="entry name" value="FAD/NAD-binding_dom"/>
</dbReference>
<dbReference type="SUPFAM" id="SSF51905">
    <property type="entry name" value="FAD/NAD(P)-binding domain"/>
    <property type="match status" value="2"/>
</dbReference>
<dbReference type="InterPro" id="IPR050260">
    <property type="entry name" value="FAD-bd_OxRdtase"/>
</dbReference>
<evidence type="ECO:0000259" key="6">
    <source>
        <dbReference type="Pfam" id="PF07992"/>
    </source>
</evidence>
<comment type="cofactor">
    <cofactor evidence="1">
        <name>FAD</name>
        <dbReference type="ChEBI" id="CHEBI:57692"/>
    </cofactor>
</comment>
<evidence type="ECO:0000256" key="5">
    <source>
        <dbReference type="ARBA" id="ARBA00023284"/>
    </source>
</evidence>
<dbReference type="Proteomes" id="UP000571857">
    <property type="component" value="Unassembled WGS sequence"/>
</dbReference>
<comment type="caution">
    <text evidence="7">The sequence shown here is derived from an EMBL/GenBank/DDBJ whole genome shotgun (WGS) entry which is preliminary data.</text>
</comment>
<evidence type="ECO:0000313" key="7">
    <source>
        <dbReference type="EMBL" id="MBA0971004.1"/>
    </source>
</evidence>
<reference evidence="7 9" key="1">
    <citation type="submission" date="2020-06" db="EMBL/GenBank/DDBJ databases">
        <title>Crossreactivity between MHC class I-restricted antigens from cancer cells and an enterococcal bacteriophage.</title>
        <authorList>
            <person name="Fluckiger A."/>
            <person name="Daillere R."/>
            <person name="Sassi M."/>
            <person name="Cattoir V."/>
            <person name="Kroemer G."/>
            <person name="Zitvogel L."/>
        </authorList>
    </citation>
    <scope>NUCLEOTIDE SEQUENCE [LARGE SCALE GENOMIC DNA]</scope>
    <source>
        <strain evidence="7 9">EG4</strain>
    </source>
</reference>
<keyword evidence="4" id="KW-0560">Oxidoreductase</keyword>
<dbReference type="InterPro" id="IPR036188">
    <property type="entry name" value="FAD/NAD-bd_sf"/>
</dbReference>
<sequence>MKKIVIVGSNHAGLSLTKCLLESETKYEIILIDKKSVVSYLGCGLSLLLKKEVSDMSSLFYVDMQQLKSKVSNLYMETEVLDIDTVEKKVLCKDKYDNLFYQNYDKLVLATGSSQFTLDIPGNELVQNFMLKDISDVSKIIKNLNDPAVKSIAVVGAGYIGVELAEAISRCGKNVYLFDAANRMLSMHYDEPFSNIIEQILIENNIKVCLRETPIQYLGDRRIEKIVTNLKEYKIDMVVQAIGFTPNSKLGNKKLLRHLNGAYLTDEYQQTNVKDIYAIGDCATTFSTVLNRSDVDFSVSNALRTGYIVSQHLEGQSCNSQGTQFANGFSIFGYNFYSIGLNSKWANLMDTTLKFVDVEENIRPDFIKNNNSIRLRIFYHGKSRKIMGAQFVSKEELSSLLMLFSLTIQEGITVDKLKTLDYLFYPMFSKPYNFLINAVKKAK</sequence>
<dbReference type="AlphaFoldDB" id="A0ABD4HHW4"/>
<reference evidence="8 10" key="2">
    <citation type="submission" date="2023-06" db="EMBL/GenBank/DDBJ databases">
        <title>Acute promotion of culturable opportunistic pathogens and persistent increase of antibiotic resistance following antibiotic exposure in mouse gut microbiota.</title>
        <authorList>
            <person name="Li L."/>
            <person name="Wang B."/>
            <person name="Sun Y."/>
            <person name="Wang M."/>
            <person name="Xu H."/>
        </authorList>
    </citation>
    <scope>NUCLEOTIDE SEQUENCE [LARGE SCALE GENOMIC DNA]</scope>
    <source>
        <strain evidence="8 10">CRI2_2</strain>
    </source>
</reference>
<dbReference type="PRINTS" id="PR00411">
    <property type="entry name" value="PNDRDTASEI"/>
</dbReference>
<evidence type="ECO:0000313" key="10">
    <source>
        <dbReference type="Proteomes" id="UP001241571"/>
    </source>
</evidence>
<protein>
    <submittedName>
        <fullName evidence="7">FAD-dependent oxidoreductase</fullName>
    </submittedName>
</protein>
<dbReference type="EMBL" id="JASUBT010000027">
    <property type="protein sequence ID" value="MDL4937625.1"/>
    <property type="molecule type" value="Genomic_DNA"/>
</dbReference>
<proteinExistence type="predicted"/>
<evidence type="ECO:0000256" key="4">
    <source>
        <dbReference type="ARBA" id="ARBA00023002"/>
    </source>
</evidence>
<dbReference type="Proteomes" id="UP001241571">
    <property type="component" value="Unassembled WGS sequence"/>
</dbReference>
<dbReference type="PANTHER" id="PTHR43429:SF1">
    <property type="entry name" value="NAD(P)H SULFUR OXIDOREDUCTASE (COA-DEPENDENT)"/>
    <property type="match status" value="1"/>
</dbReference>
<dbReference type="SUPFAM" id="SSF55424">
    <property type="entry name" value="FAD/NAD-linked reductases, dimerisation (C-terminal) domain"/>
    <property type="match status" value="1"/>
</dbReference>
<name>A0ABD4HHW4_ENTGA</name>
<evidence type="ECO:0000313" key="9">
    <source>
        <dbReference type="Proteomes" id="UP000571857"/>
    </source>
</evidence>
<organism evidence="7 9">
    <name type="scientific">Enterococcus gallinarum</name>
    <dbReference type="NCBI Taxonomy" id="1353"/>
    <lineage>
        <taxon>Bacteria</taxon>
        <taxon>Bacillati</taxon>
        <taxon>Bacillota</taxon>
        <taxon>Bacilli</taxon>
        <taxon>Lactobacillales</taxon>
        <taxon>Enterococcaceae</taxon>
        <taxon>Enterococcus</taxon>
    </lineage>
</organism>
<keyword evidence="5" id="KW-0676">Redox-active center</keyword>
<evidence type="ECO:0000256" key="2">
    <source>
        <dbReference type="ARBA" id="ARBA00022630"/>
    </source>
</evidence>
<dbReference type="EMBL" id="JABXJK010000004">
    <property type="protein sequence ID" value="MBA0971004.1"/>
    <property type="molecule type" value="Genomic_DNA"/>
</dbReference>
<keyword evidence="3" id="KW-0274">FAD</keyword>
<evidence type="ECO:0000256" key="3">
    <source>
        <dbReference type="ARBA" id="ARBA00022827"/>
    </source>
</evidence>
<dbReference type="PRINTS" id="PR00368">
    <property type="entry name" value="FADPNR"/>
</dbReference>
<gene>
    <name evidence="7" type="ORF">HWH42_00090</name>
    <name evidence="8" type="ORF">QRX88_18145</name>
</gene>
<dbReference type="GO" id="GO:0016491">
    <property type="term" value="F:oxidoreductase activity"/>
    <property type="evidence" value="ECO:0007669"/>
    <property type="project" value="UniProtKB-KW"/>
</dbReference>
<evidence type="ECO:0000256" key="1">
    <source>
        <dbReference type="ARBA" id="ARBA00001974"/>
    </source>
</evidence>
<dbReference type="RefSeq" id="WP_103301397.1">
    <property type="nucleotide sequence ID" value="NZ_CAKOCH010000019.1"/>
</dbReference>
<evidence type="ECO:0000313" key="8">
    <source>
        <dbReference type="EMBL" id="MDL4937625.1"/>
    </source>
</evidence>
<feature type="domain" description="FAD/NAD(P)-binding" evidence="6">
    <location>
        <begin position="2"/>
        <end position="289"/>
    </location>
</feature>
<accession>A0ABD4HHW4</accession>